<proteinExistence type="predicted"/>
<organism evidence="1 2">
    <name type="scientific">Tanacetum coccineum</name>
    <dbReference type="NCBI Taxonomy" id="301880"/>
    <lineage>
        <taxon>Eukaryota</taxon>
        <taxon>Viridiplantae</taxon>
        <taxon>Streptophyta</taxon>
        <taxon>Embryophyta</taxon>
        <taxon>Tracheophyta</taxon>
        <taxon>Spermatophyta</taxon>
        <taxon>Magnoliopsida</taxon>
        <taxon>eudicotyledons</taxon>
        <taxon>Gunneridae</taxon>
        <taxon>Pentapetalae</taxon>
        <taxon>asterids</taxon>
        <taxon>campanulids</taxon>
        <taxon>Asterales</taxon>
        <taxon>Asteraceae</taxon>
        <taxon>Asteroideae</taxon>
        <taxon>Anthemideae</taxon>
        <taxon>Anthemidinae</taxon>
        <taxon>Tanacetum</taxon>
    </lineage>
</organism>
<protein>
    <submittedName>
        <fullName evidence="1">Zinc finger, CCHC-type containing protein</fullName>
    </submittedName>
</protein>
<evidence type="ECO:0000313" key="1">
    <source>
        <dbReference type="EMBL" id="GJT32957.1"/>
    </source>
</evidence>
<evidence type="ECO:0000313" key="2">
    <source>
        <dbReference type="Proteomes" id="UP001151760"/>
    </source>
</evidence>
<dbReference type="EMBL" id="BQNB010014836">
    <property type="protein sequence ID" value="GJT32957.1"/>
    <property type="molecule type" value="Genomic_DNA"/>
</dbReference>
<dbReference type="PANTHER" id="PTHR33067:SF9">
    <property type="entry name" value="RNA-DIRECTED DNA POLYMERASE"/>
    <property type="match status" value="1"/>
</dbReference>
<name>A0ABQ5D3N4_9ASTR</name>
<dbReference type="SUPFAM" id="SSF50630">
    <property type="entry name" value="Acid proteases"/>
    <property type="match status" value="1"/>
</dbReference>
<reference evidence="1" key="1">
    <citation type="journal article" date="2022" name="Int. J. Mol. Sci.">
        <title>Draft Genome of Tanacetum Coccineum: Genomic Comparison of Closely Related Tanacetum-Family Plants.</title>
        <authorList>
            <person name="Yamashiro T."/>
            <person name="Shiraishi A."/>
            <person name="Nakayama K."/>
            <person name="Satake H."/>
        </authorList>
    </citation>
    <scope>NUCLEOTIDE SEQUENCE</scope>
</reference>
<dbReference type="InterPro" id="IPR021109">
    <property type="entry name" value="Peptidase_aspartic_dom_sf"/>
</dbReference>
<accession>A0ABQ5D3N4</accession>
<dbReference type="Proteomes" id="UP001151760">
    <property type="component" value="Unassembled WGS sequence"/>
</dbReference>
<dbReference type="Gene3D" id="2.40.70.10">
    <property type="entry name" value="Acid Proteases"/>
    <property type="match status" value="1"/>
</dbReference>
<keyword evidence="2" id="KW-1185">Reference proteome</keyword>
<comment type="caution">
    <text evidence="1">The sequence shown here is derived from an EMBL/GenBank/DDBJ whole genome shotgun (WGS) entry which is preliminary data.</text>
</comment>
<sequence length="226" mass="25310">MKKKRITRQTIHPTTLRCLPKQKCHSRSGTRVGKKKGKEYKVLHGGPAYDAILKKKITMKEDISGNFKIPCSIGDLKHVNALVDQGSDVNIMPYSTYIKLTNERPAKTDIRLSLASHSYIYPLIITEDVLVEVADHVYPVDFMVLDIKENEKRPFILGTSFLTTGRASIKFDKGTIILRSGKSKASPGMKEKDKASLINGDALQPMEEQKFQRQASPSYCDQGKNG</sequence>
<dbReference type="CDD" id="cd00303">
    <property type="entry name" value="retropepsin_like"/>
    <property type="match status" value="1"/>
</dbReference>
<gene>
    <name evidence="1" type="ORF">Tco_0923376</name>
</gene>
<reference evidence="1" key="2">
    <citation type="submission" date="2022-01" db="EMBL/GenBank/DDBJ databases">
        <authorList>
            <person name="Yamashiro T."/>
            <person name="Shiraishi A."/>
            <person name="Satake H."/>
            <person name="Nakayama K."/>
        </authorList>
    </citation>
    <scope>NUCLEOTIDE SEQUENCE</scope>
</reference>
<dbReference type="PANTHER" id="PTHR33067">
    <property type="entry name" value="RNA-DIRECTED DNA POLYMERASE-RELATED"/>
    <property type="match status" value="1"/>
</dbReference>